<keyword evidence="6" id="KW-1185">Reference proteome</keyword>
<proteinExistence type="predicted"/>
<dbReference type="Pfam" id="PF00126">
    <property type="entry name" value="HTH_1"/>
    <property type="match status" value="1"/>
</dbReference>
<dbReference type="InterPro" id="IPR000847">
    <property type="entry name" value="LysR_HTH_N"/>
</dbReference>
<dbReference type="RefSeq" id="WP_219506946.1">
    <property type="nucleotide sequence ID" value="NZ_JAHXDN010000008.1"/>
</dbReference>
<protein>
    <submittedName>
        <fullName evidence="5">LysR family transcriptional regulator</fullName>
    </submittedName>
</protein>
<keyword evidence="3" id="KW-0804">Transcription</keyword>
<dbReference type="AlphaFoldDB" id="A0A9X1FZE8"/>
<dbReference type="InterPro" id="IPR005119">
    <property type="entry name" value="LysR_subst-bd"/>
</dbReference>
<evidence type="ECO:0000256" key="1">
    <source>
        <dbReference type="ARBA" id="ARBA00023015"/>
    </source>
</evidence>
<evidence type="ECO:0000256" key="3">
    <source>
        <dbReference type="ARBA" id="ARBA00023163"/>
    </source>
</evidence>
<evidence type="ECO:0000313" key="5">
    <source>
        <dbReference type="EMBL" id="MBW4710418.1"/>
    </source>
</evidence>
<dbReference type="Pfam" id="PF03466">
    <property type="entry name" value="LysR_substrate"/>
    <property type="match status" value="1"/>
</dbReference>
<dbReference type="PANTHER" id="PTHR30427">
    <property type="entry name" value="TRANSCRIPTIONAL ACTIVATOR PROTEIN LYSR"/>
    <property type="match status" value="1"/>
</dbReference>
<evidence type="ECO:0000259" key="4">
    <source>
        <dbReference type="PROSITE" id="PS50931"/>
    </source>
</evidence>
<organism evidence="5 6">
    <name type="scientific">Roseobacter insulae</name>
    <dbReference type="NCBI Taxonomy" id="2859783"/>
    <lineage>
        <taxon>Bacteria</taxon>
        <taxon>Pseudomonadati</taxon>
        <taxon>Pseudomonadota</taxon>
        <taxon>Alphaproteobacteria</taxon>
        <taxon>Rhodobacterales</taxon>
        <taxon>Roseobacteraceae</taxon>
        <taxon>Roseobacter</taxon>
    </lineage>
</organism>
<accession>A0A9X1FZE8</accession>
<gene>
    <name evidence="5" type="ORF">KX928_21725</name>
</gene>
<dbReference type="PANTHER" id="PTHR30427:SF1">
    <property type="entry name" value="TRANSCRIPTIONAL ACTIVATOR PROTEIN LYSR"/>
    <property type="match status" value="1"/>
</dbReference>
<comment type="caution">
    <text evidence="5">The sequence shown here is derived from an EMBL/GenBank/DDBJ whole genome shotgun (WGS) entry which is preliminary data.</text>
</comment>
<dbReference type="GO" id="GO:0010628">
    <property type="term" value="P:positive regulation of gene expression"/>
    <property type="evidence" value="ECO:0007669"/>
    <property type="project" value="TreeGrafter"/>
</dbReference>
<name>A0A9X1FZE8_9RHOB</name>
<feature type="domain" description="HTH lysR-type" evidence="4">
    <location>
        <begin position="15"/>
        <end position="65"/>
    </location>
</feature>
<evidence type="ECO:0000256" key="2">
    <source>
        <dbReference type="ARBA" id="ARBA00023125"/>
    </source>
</evidence>
<dbReference type="Proteomes" id="UP001138661">
    <property type="component" value="Unassembled WGS sequence"/>
</dbReference>
<dbReference type="EMBL" id="JAHXDN010000008">
    <property type="protein sequence ID" value="MBW4710418.1"/>
    <property type="molecule type" value="Genomic_DNA"/>
</dbReference>
<keyword evidence="1" id="KW-0805">Transcription regulation</keyword>
<reference evidence="5" key="1">
    <citation type="submission" date="2021-07" db="EMBL/GenBank/DDBJ databases">
        <title>Roseobacter insulae sp. nov., isolated from a tidal flat.</title>
        <authorList>
            <person name="Park S."/>
            <person name="Yoon J.-H."/>
        </authorList>
    </citation>
    <scope>NUCLEOTIDE SEQUENCE</scope>
    <source>
        <strain evidence="5">YSTF-M11</strain>
    </source>
</reference>
<sequence>MSRTKNWHSIPEYNALRALMQAGTTTGAAHHLGLSQSAVSRSIANLEDRLGAALFEREAGRLRPTQEAVRLNRRLDPLFEALDRIDGPAEPVQETLRLIAPPTYAHRFLVSLINSFLTMNPNFFVSFEVNTSDEVTRGLLDDRFDLGVTGVELSRAGVKLLPYRMSQAVCVMTRDHALADRSELQPKDLDGHNMIALTHRHARRGQLERLLHQARSAPRIVAEVSTSFAAADLAKEGLGLTVINPFPLYHYRSDDLAFVPFRSPIRYQTHFVTSDTRPVPRIARAFMRHLRLNTPADPYSRRG</sequence>
<dbReference type="GO" id="GO:0003700">
    <property type="term" value="F:DNA-binding transcription factor activity"/>
    <property type="evidence" value="ECO:0007669"/>
    <property type="project" value="InterPro"/>
</dbReference>
<dbReference type="GO" id="GO:0043565">
    <property type="term" value="F:sequence-specific DNA binding"/>
    <property type="evidence" value="ECO:0007669"/>
    <property type="project" value="TreeGrafter"/>
</dbReference>
<keyword evidence="2" id="KW-0238">DNA-binding</keyword>
<evidence type="ECO:0000313" key="6">
    <source>
        <dbReference type="Proteomes" id="UP001138661"/>
    </source>
</evidence>
<dbReference type="PROSITE" id="PS50931">
    <property type="entry name" value="HTH_LYSR"/>
    <property type="match status" value="1"/>
</dbReference>